<dbReference type="Gene3D" id="3.90.226.10">
    <property type="entry name" value="2-enoyl-CoA Hydratase, Chain A, domain 1"/>
    <property type="match status" value="1"/>
</dbReference>
<evidence type="ECO:0000256" key="1">
    <source>
        <dbReference type="ARBA" id="ARBA00007039"/>
    </source>
</evidence>
<dbReference type="AlphaFoldDB" id="A0A6M3KWT4"/>
<dbReference type="Pfam" id="PF00574">
    <property type="entry name" value="CLP_protease"/>
    <property type="match status" value="1"/>
</dbReference>
<dbReference type="GO" id="GO:0004252">
    <property type="term" value="F:serine-type endopeptidase activity"/>
    <property type="evidence" value="ECO:0007669"/>
    <property type="project" value="InterPro"/>
</dbReference>
<keyword evidence="2" id="KW-0645">Protease</keyword>
<dbReference type="GO" id="GO:0051117">
    <property type="term" value="F:ATPase binding"/>
    <property type="evidence" value="ECO:0007669"/>
    <property type="project" value="TreeGrafter"/>
</dbReference>
<sequence length="197" mass="22291">MLYARETNEGQLVADEQMVGIREHLSNKHRMIFLSGAISGETESHNTLLAFDSLCHDPIKVIITSFGGELDSAFLFYDTMRLVQSPIFVYGRICASAAAILLAAGQKRYLSPHAKVMLHLPFGRIAGDARDWEIQNIEMTKYKEGIVEILIECGAKKSRIDILHDMDRQFWLEPKEAIEYGLADAIMTADIMKEWLK</sequence>
<comment type="similarity">
    <text evidence="1">Belongs to the peptidase S14 family.</text>
</comment>
<name>A0A6M3KWT4_9ZZZZ</name>
<dbReference type="GO" id="GO:0004176">
    <property type="term" value="F:ATP-dependent peptidase activity"/>
    <property type="evidence" value="ECO:0007669"/>
    <property type="project" value="InterPro"/>
</dbReference>
<dbReference type="InterPro" id="IPR029045">
    <property type="entry name" value="ClpP/crotonase-like_dom_sf"/>
</dbReference>
<dbReference type="InterPro" id="IPR001907">
    <property type="entry name" value="ClpP"/>
</dbReference>
<dbReference type="GO" id="GO:0009368">
    <property type="term" value="C:endopeptidase Clp complex"/>
    <property type="evidence" value="ECO:0007669"/>
    <property type="project" value="TreeGrafter"/>
</dbReference>
<protein>
    <submittedName>
        <fullName evidence="2">Putative protease</fullName>
    </submittedName>
</protein>
<organism evidence="2">
    <name type="scientific">viral metagenome</name>
    <dbReference type="NCBI Taxonomy" id="1070528"/>
    <lineage>
        <taxon>unclassified sequences</taxon>
        <taxon>metagenomes</taxon>
        <taxon>organismal metagenomes</taxon>
    </lineage>
</organism>
<dbReference type="EMBL" id="MT142632">
    <property type="protein sequence ID" value="QJA86380.1"/>
    <property type="molecule type" value="Genomic_DNA"/>
</dbReference>
<accession>A0A6M3KWT4</accession>
<proteinExistence type="inferred from homology"/>
<dbReference type="PANTHER" id="PTHR10381">
    <property type="entry name" value="ATP-DEPENDENT CLP PROTEASE PROTEOLYTIC SUBUNIT"/>
    <property type="match status" value="1"/>
</dbReference>
<dbReference type="GO" id="GO:0006515">
    <property type="term" value="P:protein quality control for misfolded or incompletely synthesized proteins"/>
    <property type="evidence" value="ECO:0007669"/>
    <property type="project" value="TreeGrafter"/>
</dbReference>
<evidence type="ECO:0000313" key="2">
    <source>
        <dbReference type="EMBL" id="QJA86380.1"/>
    </source>
</evidence>
<dbReference type="PANTHER" id="PTHR10381:SF11">
    <property type="entry name" value="ATP-DEPENDENT CLP PROTEASE PROTEOLYTIC SUBUNIT, MITOCHONDRIAL"/>
    <property type="match status" value="1"/>
</dbReference>
<gene>
    <name evidence="2" type="ORF">MM415B02086_0004</name>
</gene>
<dbReference type="PRINTS" id="PR00127">
    <property type="entry name" value="CLPPROTEASEP"/>
</dbReference>
<dbReference type="SUPFAM" id="SSF52096">
    <property type="entry name" value="ClpP/crotonase"/>
    <property type="match status" value="1"/>
</dbReference>
<keyword evidence="2" id="KW-0378">Hydrolase</keyword>
<reference evidence="2" key="1">
    <citation type="submission" date="2020-03" db="EMBL/GenBank/DDBJ databases">
        <title>The deep terrestrial virosphere.</title>
        <authorList>
            <person name="Holmfeldt K."/>
            <person name="Nilsson E."/>
            <person name="Simone D."/>
            <person name="Lopez-Fernandez M."/>
            <person name="Wu X."/>
            <person name="de Brujin I."/>
            <person name="Lundin D."/>
            <person name="Andersson A."/>
            <person name="Bertilsson S."/>
            <person name="Dopson M."/>
        </authorList>
    </citation>
    <scope>NUCLEOTIDE SEQUENCE</scope>
    <source>
        <strain evidence="2">MM415B02086</strain>
    </source>
</reference>
<dbReference type="InterPro" id="IPR023562">
    <property type="entry name" value="ClpP/TepA"/>
</dbReference>